<sequence>MSNGAMPPDPHMVFHVKQDHKSDGPEVLAPLTLSADAVTRLGLYAELLVKWQKRINLVGPDTIPSLWSRHFLDSAQLFPLLPQNIHRVMDMGSGAGFPGLVLAILGAPDVHLVESDARKCAFLREVARITETAVTIHNARIEKVPPLGADLITARALAPLEKLLTWAEQHLLPGGHCLFLKGRAAEDELTQAAKEWNIATQRIPSLSDPSGLVLHLEEVRRG</sequence>
<keyword evidence="2 6" id="KW-0698">rRNA processing</keyword>
<feature type="binding site" evidence="6">
    <location>
        <begin position="141"/>
        <end position="142"/>
    </location>
    <ligand>
        <name>S-adenosyl-L-methionine</name>
        <dbReference type="ChEBI" id="CHEBI:59789"/>
    </ligand>
</feature>
<protein>
    <recommendedName>
        <fullName evidence="6">Ribosomal RNA small subunit methyltransferase G</fullName>
        <ecNumber evidence="6">2.1.1.170</ecNumber>
    </recommendedName>
    <alternativeName>
        <fullName evidence="6">16S rRNA 7-methylguanosine methyltransferase</fullName>
        <shortName evidence="6">16S rRNA m7G methyltransferase</shortName>
    </alternativeName>
</protein>
<feature type="binding site" evidence="6">
    <location>
        <position position="155"/>
    </location>
    <ligand>
        <name>S-adenosyl-L-methionine</name>
        <dbReference type="ChEBI" id="CHEBI:59789"/>
    </ligand>
</feature>
<dbReference type="Pfam" id="PF02527">
    <property type="entry name" value="GidB"/>
    <property type="match status" value="1"/>
</dbReference>
<evidence type="ECO:0000256" key="1">
    <source>
        <dbReference type="ARBA" id="ARBA00022490"/>
    </source>
</evidence>
<dbReference type="HAMAP" id="MF_00074">
    <property type="entry name" value="16SrRNA_methyltr_G"/>
    <property type="match status" value="1"/>
</dbReference>
<feature type="binding site" evidence="6">
    <location>
        <position position="97"/>
    </location>
    <ligand>
        <name>S-adenosyl-L-methionine</name>
        <dbReference type="ChEBI" id="CHEBI:59789"/>
    </ligand>
</feature>
<reference evidence="7" key="1">
    <citation type="journal article" date="2007" name="J. Bacteriol.">
        <title>Comparative genome analysis of four magnetotactic bacteria reveals a complex set of group-specific genes implicated in magnetosome biomineralization and function.</title>
        <authorList>
            <person name="Richter M."/>
            <person name="Kube M."/>
            <person name="Bazylinski D.A."/>
            <person name="Lombardot T."/>
            <person name="Gloeckner F.O."/>
            <person name="Reinhardt R."/>
            <person name="Schueler D."/>
        </authorList>
    </citation>
    <scope>NUCLEOTIDE SEQUENCE</scope>
    <source>
        <strain evidence="7">MSR-1</strain>
    </source>
</reference>
<proteinExistence type="inferred from homology"/>
<organism evidence="7">
    <name type="scientific">Magnetospirillum gryphiswaldense</name>
    <dbReference type="NCBI Taxonomy" id="55518"/>
    <lineage>
        <taxon>Bacteria</taxon>
        <taxon>Pseudomonadati</taxon>
        <taxon>Pseudomonadota</taxon>
        <taxon>Alphaproteobacteria</taxon>
        <taxon>Rhodospirillales</taxon>
        <taxon>Rhodospirillaceae</taxon>
        <taxon>Magnetospirillum</taxon>
    </lineage>
</organism>
<keyword evidence="5 6" id="KW-0949">S-adenosyl-L-methionine</keyword>
<comment type="caution">
    <text evidence="6">Lacks conserved residue(s) required for the propagation of feature annotation.</text>
</comment>
<dbReference type="InterPro" id="IPR029063">
    <property type="entry name" value="SAM-dependent_MTases_sf"/>
</dbReference>
<dbReference type="AlphaFoldDB" id="A4U0W7"/>
<comment type="similarity">
    <text evidence="6">Belongs to the methyltransferase superfamily. RNA methyltransferase RsmG family.</text>
</comment>
<evidence type="ECO:0000256" key="5">
    <source>
        <dbReference type="ARBA" id="ARBA00022691"/>
    </source>
</evidence>
<dbReference type="Gene3D" id="3.40.50.150">
    <property type="entry name" value="Vaccinia Virus protein VP39"/>
    <property type="match status" value="1"/>
</dbReference>
<accession>A4U0W7</accession>
<evidence type="ECO:0000313" key="7">
    <source>
        <dbReference type="EMBL" id="CAM76524.1"/>
    </source>
</evidence>
<keyword evidence="3 6" id="KW-0489">Methyltransferase</keyword>
<gene>
    <name evidence="7" type="primary">gidB</name>
    <name evidence="6" type="synonym">rsmG</name>
    <name evidence="7" type="ORF">MGR_0347</name>
</gene>
<dbReference type="InterPro" id="IPR003682">
    <property type="entry name" value="rRNA_ssu_MeTfrase_G"/>
</dbReference>
<feature type="binding site" evidence="6">
    <location>
        <position position="92"/>
    </location>
    <ligand>
        <name>S-adenosyl-L-methionine</name>
        <dbReference type="ChEBI" id="CHEBI:59789"/>
    </ligand>
</feature>
<evidence type="ECO:0000256" key="4">
    <source>
        <dbReference type="ARBA" id="ARBA00022679"/>
    </source>
</evidence>
<keyword evidence="4 6" id="KW-0808">Transferase</keyword>
<keyword evidence="1 6" id="KW-0963">Cytoplasm</keyword>
<dbReference type="PANTHER" id="PTHR31760:SF0">
    <property type="entry name" value="S-ADENOSYL-L-METHIONINE-DEPENDENT METHYLTRANSFERASES SUPERFAMILY PROTEIN"/>
    <property type="match status" value="1"/>
</dbReference>
<evidence type="ECO:0000256" key="2">
    <source>
        <dbReference type="ARBA" id="ARBA00022552"/>
    </source>
</evidence>
<dbReference type="PANTHER" id="PTHR31760">
    <property type="entry name" value="S-ADENOSYL-L-METHIONINE-DEPENDENT METHYLTRANSFERASES SUPERFAMILY PROTEIN"/>
    <property type="match status" value="1"/>
</dbReference>
<comment type="catalytic activity">
    <reaction evidence="6">
        <text>guanosine(527) in 16S rRNA + S-adenosyl-L-methionine = N(7)-methylguanosine(527) in 16S rRNA + S-adenosyl-L-homocysteine</text>
        <dbReference type="Rhea" id="RHEA:42732"/>
        <dbReference type="Rhea" id="RHEA-COMP:10209"/>
        <dbReference type="Rhea" id="RHEA-COMP:10210"/>
        <dbReference type="ChEBI" id="CHEBI:57856"/>
        <dbReference type="ChEBI" id="CHEBI:59789"/>
        <dbReference type="ChEBI" id="CHEBI:74269"/>
        <dbReference type="ChEBI" id="CHEBI:74480"/>
        <dbReference type="EC" id="2.1.1.170"/>
    </reaction>
</comment>
<dbReference type="EMBL" id="CU459003">
    <property type="protein sequence ID" value="CAM76524.1"/>
    <property type="molecule type" value="Genomic_DNA"/>
</dbReference>
<name>A4U0W7_9PROT</name>
<dbReference type="SUPFAM" id="SSF53335">
    <property type="entry name" value="S-adenosyl-L-methionine-dependent methyltransferases"/>
    <property type="match status" value="1"/>
</dbReference>
<dbReference type="GO" id="GO:0070043">
    <property type="term" value="F:rRNA (guanine-N7-)-methyltransferase activity"/>
    <property type="evidence" value="ECO:0007669"/>
    <property type="project" value="UniProtKB-UniRule"/>
</dbReference>
<dbReference type="EC" id="2.1.1.170" evidence="6"/>
<evidence type="ECO:0000256" key="3">
    <source>
        <dbReference type="ARBA" id="ARBA00022603"/>
    </source>
</evidence>
<dbReference type="GO" id="GO:0005829">
    <property type="term" value="C:cytosol"/>
    <property type="evidence" value="ECO:0007669"/>
    <property type="project" value="TreeGrafter"/>
</dbReference>
<comment type="function">
    <text evidence="6">Specifically methylates the N7 position of guanine in position 527 of 16S rRNA.</text>
</comment>
<evidence type="ECO:0000256" key="6">
    <source>
        <dbReference type="HAMAP-Rule" id="MF_00074"/>
    </source>
</evidence>
<dbReference type="NCBIfam" id="TIGR00138">
    <property type="entry name" value="rsmG_gidB"/>
    <property type="match status" value="1"/>
</dbReference>
<comment type="subcellular location">
    <subcellularLocation>
        <location evidence="6">Cytoplasm</location>
    </subcellularLocation>
</comment>